<dbReference type="InterPro" id="IPR050476">
    <property type="entry name" value="Insect_CytP450_Detox"/>
</dbReference>
<keyword evidence="6 14" id="KW-0349">Heme</keyword>
<evidence type="ECO:0000313" key="16">
    <source>
        <dbReference type="Proteomes" id="UP000504615"/>
    </source>
</evidence>
<dbReference type="InterPro" id="IPR017972">
    <property type="entry name" value="Cyt_P450_CS"/>
</dbReference>
<dbReference type="AlphaFoldDB" id="A0A6I9XEF4"/>
<dbReference type="OrthoDB" id="10257317at2759"/>
<comment type="similarity">
    <text evidence="5 15">Belongs to the cytochrome P450 family.</text>
</comment>
<dbReference type="RefSeq" id="XP_011643507.1">
    <property type="nucleotide sequence ID" value="XM_011645205.1"/>
</dbReference>
<evidence type="ECO:0000256" key="7">
    <source>
        <dbReference type="ARBA" id="ARBA00022723"/>
    </source>
</evidence>
<evidence type="ECO:0000256" key="4">
    <source>
        <dbReference type="ARBA" id="ARBA00004406"/>
    </source>
</evidence>
<evidence type="ECO:0000313" key="18">
    <source>
        <dbReference type="RefSeq" id="XP_025075124.1"/>
    </source>
</evidence>
<dbReference type="Pfam" id="PF00067">
    <property type="entry name" value="p450"/>
    <property type="match status" value="1"/>
</dbReference>
<keyword evidence="7 14" id="KW-0479">Metal-binding</keyword>
<name>A0A6I9XEF4_9HYME</name>
<dbReference type="SUPFAM" id="SSF48264">
    <property type="entry name" value="Cytochrome P450"/>
    <property type="match status" value="1"/>
</dbReference>
<gene>
    <name evidence="17 18" type="primary">LOC105431177</name>
</gene>
<dbReference type="PANTHER" id="PTHR24292:SF54">
    <property type="entry name" value="CYP9F3-RELATED"/>
    <property type="match status" value="1"/>
</dbReference>
<dbReference type="PROSITE" id="PS00086">
    <property type="entry name" value="CYTOCHROME_P450"/>
    <property type="match status" value="1"/>
</dbReference>
<keyword evidence="10 15" id="KW-0560">Oxidoreductase</keyword>
<reference evidence="17 18" key="1">
    <citation type="submission" date="2025-04" db="UniProtKB">
        <authorList>
            <consortium name="RefSeq"/>
        </authorList>
    </citation>
    <scope>IDENTIFICATION</scope>
</reference>
<evidence type="ECO:0000256" key="11">
    <source>
        <dbReference type="ARBA" id="ARBA00023004"/>
    </source>
</evidence>
<evidence type="ECO:0000256" key="2">
    <source>
        <dbReference type="ARBA" id="ARBA00003690"/>
    </source>
</evidence>
<sequence>MLDIYGLETLKSAPIKYDDIQRMHYLDCIIKETLRLFPVIPLIGRKVMENLKIGDHILPKGTDVIIPIIYLHRNEKYWPNPLTFDPDRFLPDKIKDRPSHCYIPFGDGPRNCIGMNYGMIAIKVILATLVRAFVFKVDKSIDIKDIELNAYIMLSTIKPLKVKIEKRNLQQMRENMLNAI</sequence>
<evidence type="ECO:0000313" key="17">
    <source>
        <dbReference type="RefSeq" id="XP_011643507.1"/>
    </source>
</evidence>
<dbReference type="GO" id="GO:0005506">
    <property type="term" value="F:iron ion binding"/>
    <property type="evidence" value="ECO:0007669"/>
    <property type="project" value="InterPro"/>
</dbReference>
<keyword evidence="8" id="KW-0256">Endoplasmic reticulum</keyword>
<dbReference type="InterPro" id="IPR002403">
    <property type="entry name" value="Cyt_P450_E_grp-IV"/>
</dbReference>
<dbReference type="KEGG" id="pbar:105431177"/>
<evidence type="ECO:0000256" key="15">
    <source>
        <dbReference type="RuleBase" id="RU000461"/>
    </source>
</evidence>
<dbReference type="GO" id="GO:0005789">
    <property type="term" value="C:endoplasmic reticulum membrane"/>
    <property type="evidence" value="ECO:0007669"/>
    <property type="project" value="UniProtKB-SubCell"/>
</dbReference>
<dbReference type="PRINTS" id="PR00465">
    <property type="entry name" value="EP450IV"/>
</dbReference>
<dbReference type="GO" id="GO:0004497">
    <property type="term" value="F:monooxygenase activity"/>
    <property type="evidence" value="ECO:0007669"/>
    <property type="project" value="UniProtKB-KW"/>
</dbReference>
<dbReference type="PANTHER" id="PTHR24292">
    <property type="entry name" value="CYTOCHROME P450"/>
    <property type="match status" value="1"/>
</dbReference>
<evidence type="ECO:0000256" key="5">
    <source>
        <dbReference type="ARBA" id="ARBA00010617"/>
    </source>
</evidence>
<evidence type="ECO:0000256" key="10">
    <source>
        <dbReference type="ARBA" id="ARBA00023002"/>
    </source>
</evidence>
<keyword evidence="13" id="KW-0472">Membrane</keyword>
<dbReference type="GO" id="GO:0020037">
    <property type="term" value="F:heme binding"/>
    <property type="evidence" value="ECO:0007669"/>
    <property type="project" value="InterPro"/>
</dbReference>
<evidence type="ECO:0000256" key="14">
    <source>
        <dbReference type="PIRSR" id="PIRSR602403-1"/>
    </source>
</evidence>
<evidence type="ECO:0000256" key="6">
    <source>
        <dbReference type="ARBA" id="ARBA00022617"/>
    </source>
</evidence>
<dbReference type="PRINTS" id="PR00385">
    <property type="entry name" value="P450"/>
</dbReference>
<keyword evidence="11 14" id="KW-0408">Iron</keyword>
<organism evidence="16 17">
    <name type="scientific">Pogonomyrmex barbatus</name>
    <name type="common">red harvester ant</name>
    <dbReference type="NCBI Taxonomy" id="144034"/>
    <lineage>
        <taxon>Eukaryota</taxon>
        <taxon>Metazoa</taxon>
        <taxon>Ecdysozoa</taxon>
        <taxon>Arthropoda</taxon>
        <taxon>Hexapoda</taxon>
        <taxon>Insecta</taxon>
        <taxon>Pterygota</taxon>
        <taxon>Neoptera</taxon>
        <taxon>Endopterygota</taxon>
        <taxon>Hymenoptera</taxon>
        <taxon>Apocrita</taxon>
        <taxon>Aculeata</taxon>
        <taxon>Formicoidea</taxon>
        <taxon>Formicidae</taxon>
        <taxon>Myrmicinae</taxon>
        <taxon>Pogonomyrmex</taxon>
    </lineage>
</organism>
<evidence type="ECO:0000256" key="1">
    <source>
        <dbReference type="ARBA" id="ARBA00001971"/>
    </source>
</evidence>
<evidence type="ECO:0000256" key="8">
    <source>
        <dbReference type="ARBA" id="ARBA00022824"/>
    </source>
</evidence>
<protein>
    <submittedName>
        <fullName evidence="17 18">Cytochrome P450 4V2-like</fullName>
    </submittedName>
</protein>
<evidence type="ECO:0000256" key="12">
    <source>
        <dbReference type="ARBA" id="ARBA00023033"/>
    </source>
</evidence>
<accession>A0A6I9XEF4</accession>
<keyword evidence="12 15" id="KW-0503">Monooxygenase</keyword>
<feature type="binding site" description="axial binding residue" evidence="14">
    <location>
        <position position="112"/>
    </location>
    <ligand>
        <name>heme</name>
        <dbReference type="ChEBI" id="CHEBI:30413"/>
    </ligand>
    <ligandPart>
        <name>Fe</name>
        <dbReference type="ChEBI" id="CHEBI:18248"/>
    </ligandPart>
</feature>
<evidence type="ECO:0000256" key="9">
    <source>
        <dbReference type="ARBA" id="ARBA00022848"/>
    </source>
</evidence>
<comment type="function">
    <text evidence="2">May be involved in the metabolism of insect hormones and in the breakdown of synthetic insecticides.</text>
</comment>
<dbReference type="Gene3D" id="1.10.630.10">
    <property type="entry name" value="Cytochrome P450"/>
    <property type="match status" value="1"/>
</dbReference>
<proteinExistence type="inferred from homology"/>
<dbReference type="InterPro" id="IPR036396">
    <property type="entry name" value="Cyt_P450_sf"/>
</dbReference>
<evidence type="ECO:0000256" key="13">
    <source>
        <dbReference type="ARBA" id="ARBA00023136"/>
    </source>
</evidence>
<dbReference type="GO" id="GO:0016705">
    <property type="term" value="F:oxidoreductase activity, acting on paired donors, with incorporation or reduction of molecular oxygen"/>
    <property type="evidence" value="ECO:0007669"/>
    <property type="project" value="InterPro"/>
</dbReference>
<dbReference type="RefSeq" id="XP_025075124.1">
    <property type="nucleotide sequence ID" value="XM_025219339.1"/>
</dbReference>
<keyword evidence="16" id="KW-1185">Reference proteome</keyword>
<dbReference type="InterPro" id="IPR001128">
    <property type="entry name" value="Cyt_P450"/>
</dbReference>
<comment type="cofactor">
    <cofactor evidence="1 14">
        <name>heme</name>
        <dbReference type="ChEBI" id="CHEBI:30413"/>
    </cofactor>
</comment>
<dbReference type="Proteomes" id="UP000504615">
    <property type="component" value="Unplaced"/>
</dbReference>
<comment type="subcellular location">
    <subcellularLocation>
        <location evidence="4">Endoplasmic reticulum membrane</location>
        <topology evidence="4">Peripheral membrane protein</topology>
    </subcellularLocation>
    <subcellularLocation>
        <location evidence="3">Microsome membrane</location>
        <topology evidence="3">Peripheral membrane protein</topology>
    </subcellularLocation>
</comment>
<evidence type="ECO:0000256" key="3">
    <source>
        <dbReference type="ARBA" id="ARBA00004174"/>
    </source>
</evidence>
<keyword evidence="9" id="KW-0492">Microsome</keyword>
<dbReference type="GeneID" id="105431177"/>